<dbReference type="InterPro" id="IPR020806">
    <property type="entry name" value="PKS_PP-bd"/>
</dbReference>
<evidence type="ECO:0000256" key="1">
    <source>
        <dbReference type="ARBA" id="ARBA00022450"/>
    </source>
</evidence>
<gene>
    <name evidence="9" type="ORF">ABVK25_010772</name>
</gene>
<dbReference type="InterPro" id="IPR006162">
    <property type="entry name" value="Ppantetheine_attach_site"/>
</dbReference>
<dbReference type="Gene3D" id="3.10.129.110">
    <property type="entry name" value="Polyketide synthase dehydratase"/>
    <property type="match status" value="1"/>
</dbReference>
<evidence type="ECO:0000256" key="4">
    <source>
        <dbReference type="ARBA" id="ARBA00023268"/>
    </source>
</evidence>
<dbReference type="SMART" id="SM00826">
    <property type="entry name" value="PKS_DH"/>
    <property type="match status" value="1"/>
</dbReference>
<comment type="caution">
    <text evidence="9">The sequence shown here is derived from an EMBL/GenBank/DDBJ whole genome shotgun (WGS) entry which is preliminary data.</text>
</comment>
<evidence type="ECO:0000313" key="9">
    <source>
        <dbReference type="EMBL" id="KAL2048919.1"/>
    </source>
</evidence>
<evidence type="ECO:0000313" key="10">
    <source>
        <dbReference type="Proteomes" id="UP001590951"/>
    </source>
</evidence>
<feature type="region of interest" description="C-terminal hotdog fold" evidence="5">
    <location>
        <begin position="136"/>
        <end position="289"/>
    </location>
</feature>
<evidence type="ECO:0000259" key="7">
    <source>
        <dbReference type="PROSITE" id="PS50075"/>
    </source>
</evidence>
<keyword evidence="2" id="KW-0597">Phosphoprotein</keyword>
<dbReference type="InterPro" id="IPR029063">
    <property type="entry name" value="SAM-dependent_MTases_sf"/>
</dbReference>
<feature type="active site" description="Proton acceptor; for dehydratase activity" evidence="5">
    <location>
        <position position="18"/>
    </location>
</feature>
<dbReference type="SUPFAM" id="SSF47336">
    <property type="entry name" value="ACP-like"/>
    <property type="match status" value="1"/>
</dbReference>
<dbReference type="EMBL" id="JBHFEH010000075">
    <property type="protein sequence ID" value="KAL2048919.1"/>
    <property type="molecule type" value="Genomic_DNA"/>
</dbReference>
<organism evidence="9 10">
    <name type="scientific">Lepraria finkii</name>
    <dbReference type="NCBI Taxonomy" id="1340010"/>
    <lineage>
        <taxon>Eukaryota</taxon>
        <taxon>Fungi</taxon>
        <taxon>Dikarya</taxon>
        <taxon>Ascomycota</taxon>
        <taxon>Pezizomycotina</taxon>
        <taxon>Lecanoromycetes</taxon>
        <taxon>OSLEUM clade</taxon>
        <taxon>Lecanoromycetidae</taxon>
        <taxon>Lecanorales</taxon>
        <taxon>Lecanorineae</taxon>
        <taxon>Stereocaulaceae</taxon>
        <taxon>Lepraria</taxon>
    </lineage>
</organism>
<keyword evidence="10" id="KW-1185">Reference proteome</keyword>
<keyword evidence="1" id="KW-0596">Phosphopantetheine</keyword>
<dbReference type="Proteomes" id="UP001590951">
    <property type="component" value="Unassembled WGS sequence"/>
</dbReference>
<evidence type="ECO:0000256" key="2">
    <source>
        <dbReference type="ARBA" id="ARBA00022553"/>
    </source>
</evidence>
<evidence type="ECO:0000256" key="5">
    <source>
        <dbReference type="PROSITE-ProRule" id="PRU01363"/>
    </source>
</evidence>
<dbReference type="InterPro" id="IPR042104">
    <property type="entry name" value="PKS_dehydratase_sf"/>
</dbReference>
<dbReference type="CDD" id="cd02440">
    <property type="entry name" value="AdoMet_MTases"/>
    <property type="match status" value="1"/>
</dbReference>
<dbReference type="Gene3D" id="1.10.1200.10">
    <property type="entry name" value="ACP-like"/>
    <property type="match status" value="1"/>
</dbReference>
<dbReference type="Gene3D" id="3.30.559.10">
    <property type="entry name" value="Chloramphenicol acetyltransferase-like domain"/>
    <property type="match status" value="1"/>
</dbReference>
<dbReference type="InterPro" id="IPR057326">
    <property type="entry name" value="KR_dom"/>
</dbReference>
<accession>A0ABR4AW96</accession>
<dbReference type="PROSITE" id="PS00012">
    <property type="entry name" value="PHOSPHOPANTETHEINE"/>
    <property type="match status" value="1"/>
</dbReference>
<dbReference type="InterPro" id="IPR049551">
    <property type="entry name" value="PKS_DH_C"/>
</dbReference>
<keyword evidence="3" id="KW-0808">Transferase</keyword>
<dbReference type="InterPro" id="IPR049552">
    <property type="entry name" value="PKS_DH_N"/>
</dbReference>
<dbReference type="InterPro" id="IPR036291">
    <property type="entry name" value="NAD(P)-bd_dom_sf"/>
</dbReference>
<dbReference type="SUPFAM" id="SSF51735">
    <property type="entry name" value="NAD(P)-binding Rossmann-fold domains"/>
    <property type="match status" value="1"/>
</dbReference>
<dbReference type="SUPFAM" id="SSF53335">
    <property type="entry name" value="S-adenosyl-L-methionine-dependent methyltransferases"/>
    <property type="match status" value="1"/>
</dbReference>
<keyword evidence="4" id="KW-0511">Multifunctional enzyme</keyword>
<reference evidence="9 10" key="1">
    <citation type="submission" date="2024-09" db="EMBL/GenBank/DDBJ databases">
        <title>Rethinking Asexuality: The Enigmatic Case of Functional Sexual Genes in Lepraria (Stereocaulaceae).</title>
        <authorList>
            <person name="Doellman M."/>
            <person name="Sun Y."/>
            <person name="Barcenas-Pena A."/>
            <person name="Lumbsch H.T."/>
            <person name="Grewe F."/>
        </authorList>
    </citation>
    <scope>NUCLEOTIDE SEQUENCE [LARGE SCALE GENOMIC DNA]</scope>
    <source>
        <strain evidence="9 10">Grewe 0041</strain>
    </source>
</reference>
<dbReference type="InterPro" id="IPR009081">
    <property type="entry name" value="PP-bd_ACP"/>
</dbReference>
<dbReference type="InterPro" id="IPR013217">
    <property type="entry name" value="Methyltransf_12"/>
</dbReference>
<protein>
    <submittedName>
        <fullName evidence="9">Uncharacterized protein</fullName>
    </submittedName>
</protein>
<dbReference type="InterPro" id="IPR020807">
    <property type="entry name" value="PKS_DH"/>
</dbReference>
<dbReference type="Pfam" id="PF08659">
    <property type="entry name" value="KR"/>
    <property type="match status" value="1"/>
</dbReference>
<feature type="active site" description="Proton donor; for dehydratase activity" evidence="5">
    <location>
        <position position="196"/>
    </location>
</feature>
<dbReference type="Pfam" id="PF21089">
    <property type="entry name" value="PKS_DH_N"/>
    <property type="match status" value="1"/>
</dbReference>
<proteinExistence type="predicted"/>
<dbReference type="Pfam" id="PF08242">
    <property type="entry name" value="Methyltransf_12"/>
    <property type="match status" value="1"/>
</dbReference>
<evidence type="ECO:0000256" key="3">
    <source>
        <dbReference type="ARBA" id="ARBA00022679"/>
    </source>
</evidence>
<dbReference type="PROSITE" id="PS50075">
    <property type="entry name" value="CARRIER"/>
    <property type="match status" value="1"/>
</dbReference>
<evidence type="ECO:0000259" key="8">
    <source>
        <dbReference type="PROSITE" id="PS52019"/>
    </source>
</evidence>
<dbReference type="PROSITE" id="PS52019">
    <property type="entry name" value="PKS_MFAS_DH"/>
    <property type="match status" value="1"/>
</dbReference>
<dbReference type="SMART" id="SM00822">
    <property type="entry name" value="PKS_KR"/>
    <property type="match status" value="1"/>
</dbReference>
<feature type="region of interest" description="N-terminal hotdog fold" evidence="5">
    <location>
        <begin position="1"/>
        <end position="121"/>
    </location>
</feature>
<name>A0ABR4AW96_9LECA</name>
<dbReference type="Gene3D" id="3.40.50.720">
    <property type="entry name" value="NAD(P)-binding Rossmann-like Domain"/>
    <property type="match status" value="1"/>
</dbReference>
<feature type="region of interest" description="Disordered" evidence="6">
    <location>
        <begin position="1577"/>
        <end position="1598"/>
    </location>
</feature>
<dbReference type="InterPro" id="IPR036736">
    <property type="entry name" value="ACP-like_sf"/>
</dbReference>
<dbReference type="InterPro" id="IPR013968">
    <property type="entry name" value="PKS_KR"/>
</dbReference>
<dbReference type="SUPFAM" id="SSF52777">
    <property type="entry name" value="CoA-dependent acyltransferases"/>
    <property type="match status" value="1"/>
</dbReference>
<dbReference type="Pfam" id="PF14765">
    <property type="entry name" value="PS-DH"/>
    <property type="match status" value="1"/>
</dbReference>
<dbReference type="InterPro" id="IPR023213">
    <property type="entry name" value="CAT-like_dom_sf"/>
</dbReference>
<dbReference type="SMART" id="SM00823">
    <property type="entry name" value="PKS_PP"/>
    <property type="match status" value="1"/>
</dbReference>
<feature type="domain" description="PKS/mFAS DH" evidence="8">
    <location>
        <begin position="1"/>
        <end position="289"/>
    </location>
</feature>
<dbReference type="Gene3D" id="3.40.50.150">
    <property type="entry name" value="Vaccinia Virus protein VP39"/>
    <property type="match status" value="1"/>
</dbReference>
<dbReference type="PANTHER" id="PTHR43775">
    <property type="entry name" value="FATTY ACID SYNTHASE"/>
    <property type="match status" value="1"/>
</dbReference>
<dbReference type="InterPro" id="IPR050091">
    <property type="entry name" value="PKS_NRPS_Biosynth_Enz"/>
</dbReference>
<dbReference type="PANTHER" id="PTHR43775:SF20">
    <property type="entry name" value="HYBRID PKS-NRPS SYNTHETASE APDA"/>
    <property type="match status" value="1"/>
</dbReference>
<sequence length="1693" mass="188198">MSWRNLLRIKEVPWIQGHALHDQTVFPAAGYIATAIEASRHLAASPNAKLIEIQDFVIHQPLVFNDEDLGVETLFSFVNVSTDETAWATSALFTYHSVPGPESDSLTLMASGRLYLLIGTPSIAELPAKPPREPNMVKVESDRFYASLAELGYGYTGPFRALSCLERKHGKASGLLTNPKVDHTADPLIIHPAMLDAAIQAVILAYCYPNDGQLWSLHLPTSISRIRINPHLGALIAGQSIDLMFDSAIIESSRAGIFGNVNLYTPHVENALLQLEGMRAVPFAGATSKNDINLFSSMTWGPASLNGEAVVGPYRASCEEYDLAYVLERVATFYLRLLDQTTPESHPARTTGAYVGYFNYATHVISQVSAGRHPYAKKEWMSDTLEHILSASKAFPESPDLKIMHIVGREMPRVIRGETTILEHFLPDGLLDNYYSNALGFPQFTTWLSQMTDQLTHRYPHMDVLEIGAGTGGATKGIFKECNHWFSSYTFTDISNGFFERAQDIFKDYADRMNFKVLDIEKDIRSQGFQDHSYDLIVASFVLHATAKLEHTMRNVRRLLKPGGYVLMAEVTNNDPIRGGFIFGALPGWWLGADDGRVLSPCVSSAQWDDILRRTGFSGADAVTSELDRFPYPGSIIASQAVDPQVDFLRRPLSAPYHQDLGRRQLERLLIIGGASLKSKVLVEELLEILRSSYPQIDRIATVGEISSQYLSSPTTILSLAEIDKPVFEDIKAQDFEGLKQLFSRDCTMMWITQGRRAQVPESNMIYGFARSQQWEVPGLHLQFIDLESRFTCGSHMIAENLIRFSQLVSWEKSGRLENVLWSLEPEMVLKNDQFYVPRLAPLNEANNRLNSAKRRIINRVCVQDSDIRLDDQQRLQPLKGGIPVTSLAADVNCINIEVTFSTVSSIKTLAGRGYFVIGRIPNEHSIVLAITDSLASKIRVPMAQVVRCSSAESECSQLLSLFIHHLLSEYLLSRVHPGQTLLVHEPGAFLSSTLRRMAEDRDIRLICTSVNVEGHPSSLVIHPYATDHEVKRVVPDNVSLFVNLSTDPQAAALGDRITSLLPSSCEVEHSSTLFPREPRSFSSVRAECIQETLKKAYHKVAKSAATLDLHPSVETIDVTELSSNHNSHVPFQQISWKTSSVFDVDVQAVDSNSLFTQDRTYWLVGLTGGLGLSLCEWMIQHGAKYVVISSRNPKVDERWNKTVAQAGGVVKISSCDVTSWESIHRVYEEIRETFPPIAGVAQGAMVLQDVPTRDMTFQDLDRVLKPKVDGSKYLNELFPQDTLDFFIFFSSMTAIIGNMGQSNYTAANSFMCALARQRREQGLAASVINIGVIIGVGYVTREVSHADQKNLRKGGYMWMSERDFHQIFAEAVLAGRPDSGVDPEISTGLRRIDPDDPYQPIWYNNPIFSKCIQQRKSANSHEANNSSGPSIKVRLQAATNQSQILTVLQDCFTAQLQTLLGSASDAASRDAVLDSRTDELGIDSLIAVEMRSWFMKNLNVNIPVLKILSGITVRELLQYALKEIPQDFIPNAVEIHADIGTALHPVTPVDAVASQLDASDANLPSSNESLVDHGSETGASCISGGRASSITEDGSEEDAKHNLVRPLLQKQLAMSFSQSMFWFVTVLLQDKTTLNHFGCSRLSGYLRVLDLERAVDIVAQRHEALRTCFFVDERQQPMQGILDSPVLRLEQK</sequence>
<evidence type="ECO:0000256" key="6">
    <source>
        <dbReference type="SAM" id="MobiDB-lite"/>
    </source>
</evidence>
<dbReference type="InterPro" id="IPR049900">
    <property type="entry name" value="PKS_mFAS_DH"/>
</dbReference>
<dbReference type="Pfam" id="PF00550">
    <property type="entry name" value="PP-binding"/>
    <property type="match status" value="1"/>
</dbReference>
<feature type="domain" description="Carrier" evidence="7">
    <location>
        <begin position="1443"/>
        <end position="1525"/>
    </location>
</feature>